<feature type="binding site" evidence="12">
    <location>
        <position position="211"/>
    </location>
    <ligand>
        <name>[4Fe-4S] cluster</name>
        <dbReference type="ChEBI" id="CHEBI:49883"/>
    </ligand>
</feature>
<evidence type="ECO:0000259" key="13">
    <source>
        <dbReference type="SMART" id="SM00478"/>
    </source>
</evidence>
<dbReference type="FunFam" id="1.10.1670.10:FF:000001">
    <property type="entry name" value="Endonuclease III"/>
    <property type="match status" value="1"/>
</dbReference>
<dbReference type="Gene3D" id="1.10.340.30">
    <property type="entry name" value="Hypothetical protein, domain 2"/>
    <property type="match status" value="1"/>
</dbReference>
<keyword evidence="7 12" id="KW-0411">Iron-sulfur</keyword>
<evidence type="ECO:0000313" key="14">
    <source>
        <dbReference type="EMBL" id="KXG78933.1"/>
    </source>
</evidence>
<dbReference type="InterPro" id="IPR003651">
    <property type="entry name" value="Endonuclease3_FeS-loop_motif"/>
</dbReference>
<dbReference type="PANTHER" id="PTHR10359">
    <property type="entry name" value="A/G-SPECIFIC ADENINE GLYCOSYLASE/ENDONUCLEASE III"/>
    <property type="match status" value="1"/>
</dbReference>
<evidence type="ECO:0000256" key="5">
    <source>
        <dbReference type="ARBA" id="ARBA00022801"/>
    </source>
</evidence>
<keyword evidence="14" id="KW-0540">Nuclease</keyword>
<accession>A0A140LEF8</accession>
<dbReference type="PROSITE" id="PS00764">
    <property type="entry name" value="ENDONUCLEASE_III_1"/>
    <property type="match status" value="1"/>
</dbReference>
<dbReference type="RefSeq" id="WP_242867257.1">
    <property type="nucleotide sequence ID" value="NZ_LOEE01000003.1"/>
</dbReference>
<evidence type="ECO:0000256" key="3">
    <source>
        <dbReference type="ARBA" id="ARBA00022723"/>
    </source>
</evidence>
<dbReference type="Pfam" id="PF00633">
    <property type="entry name" value="HHH"/>
    <property type="match status" value="1"/>
</dbReference>
<dbReference type="PROSITE" id="PS01155">
    <property type="entry name" value="ENDONUCLEASE_III_2"/>
    <property type="match status" value="1"/>
</dbReference>
<evidence type="ECO:0000256" key="11">
    <source>
        <dbReference type="ARBA" id="ARBA00023295"/>
    </source>
</evidence>
<dbReference type="GO" id="GO:0140078">
    <property type="term" value="F:class I DNA-(apurinic or apyrimidinic site) endonuclease activity"/>
    <property type="evidence" value="ECO:0007669"/>
    <property type="project" value="UniProtKB-EC"/>
</dbReference>
<organism evidence="14 15">
    <name type="scientific">Thermotalea metallivorans</name>
    <dbReference type="NCBI Taxonomy" id="520762"/>
    <lineage>
        <taxon>Bacteria</taxon>
        <taxon>Bacillati</taxon>
        <taxon>Bacillota</taxon>
        <taxon>Clostridia</taxon>
        <taxon>Peptostreptococcales</taxon>
        <taxon>Thermotaleaceae</taxon>
        <taxon>Thermotalea</taxon>
    </lineage>
</organism>
<dbReference type="CDD" id="cd00056">
    <property type="entry name" value="ENDO3c"/>
    <property type="match status" value="1"/>
</dbReference>
<dbReference type="SMART" id="SM00478">
    <property type="entry name" value="ENDO3c"/>
    <property type="match status" value="1"/>
</dbReference>
<dbReference type="InterPro" id="IPR023170">
    <property type="entry name" value="HhH_base_excis_C"/>
</dbReference>
<keyword evidence="8 12" id="KW-0238">DNA-binding</keyword>
<evidence type="ECO:0000256" key="9">
    <source>
        <dbReference type="ARBA" id="ARBA00023204"/>
    </source>
</evidence>
<dbReference type="GO" id="GO:0003677">
    <property type="term" value="F:DNA binding"/>
    <property type="evidence" value="ECO:0007669"/>
    <property type="project" value="UniProtKB-UniRule"/>
</dbReference>
<comment type="caution">
    <text evidence="14">The sequence shown here is derived from an EMBL/GenBank/DDBJ whole genome shotgun (WGS) entry which is preliminary data.</text>
</comment>
<dbReference type="AlphaFoldDB" id="A0A140LEF8"/>
<evidence type="ECO:0000256" key="1">
    <source>
        <dbReference type="ARBA" id="ARBA00008343"/>
    </source>
</evidence>
<dbReference type="GO" id="GO:0006285">
    <property type="term" value="P:base-excision repair, AP site formation"/>
    <property type="evidence" value="ECO:0007669"/>
    <property type="project" value="TreeGrafter"/>
</dbReference>
<dbReference type="FunFam" id="1.10.340.30:FF:000001">
    <property type="entry name" value="Endonuclease III"/>
    <property type="match status" value="1"/>
</dbReference>
<dbReference type="PIRSF" id="PIRSF001435">
    <property type="entry name" value="Nth"/>
    <property type="match status" value="1"/>
</dbReference>
<dbReference type="Gene3D" id="1.10.1670.10">
    <property type="entry name" value="Helix-hairpin-Helix base-excision DNA repair enzymes (C-terminal)"/>
    <property type="match status" value="1"/>
</dbReference>
<keyword evidence="6 12" id="KW-0408">Iron</keyword>
<keyword evidence="10 12" id="KW-0456">Lyase</keyword>
<keyword evidence="9 12" id="KW-0234">DNA repair</keyword>
<dbReference type="PATRIC" id="fig|520762.4.peg.104"/>
<feature type="binding site" evidence="12">
    <location>
        <position position="195"/>
    </location>
    <ligand>
        <name>[4Fe-4S] cluster</name>
        <dbReference type="ChEBI" id="CHEBI:49883"/>
    </ligand>
</feature>
<keyword evidence="4 12" id="KW-0227">DNA damage</keyword>
<dbReference type="Proteomes" id="UP000070456">
    <property type="component" value="Unassembled WGS sequence"/>
</dbReference>
<comment type="cofactor">
    <cofactor evidence="12">
        <name>[4Fe-4S] cluster</name>
        <dbReference type="ChEBI" id="CHEBI:49883"/>
    </cofactor>
    <text evidence="12">Binds 1 [4Fe-4S] cluster.</text>
</comment>
<sequence length="222" mass="25428">MPGRKGKMLTKKEIEQVLKKLYHMYPEATSELNYRTPFELLISTILAAQCTDVRVNQVTSTLYKQYNTPEAFLTLTEEALGEKIRSCGFYKSKARNILYTCKILVEKYGGRVPDTREELMALPGVGRKTANVVISNAFGKAAIAVDTHVFRVSNRIGLAHSDNVDETERQLMQNIPEEQWSDAHHWLIYHGRRICKARKPLCEKCPLTEECLYYKELAGRIL</sequence>
<reference evidence="14 15" key="1">
    <citation type="submission" date="2015-12" db="EMBL/GenBank/DDBJ databases">
        <title>Draft genome sequence of the thermoanaerobe Thermotalea metallivorans, an isolate from the runoff channel of the Great Artesian Basin, Australia.</title>
        <authorList>
            <person name="Patel B.K."/>
        </authorList>
    </citation>
    <scope>NUCLEOTIDE SEQUENCE [LARGE SCALE GENOMIC DNA]</scope>
    <source>
        <strain evidence="14 15">B2-1</strain>
    </source>
</reference>
<dbReference type="InterPro" id="IPR004036">
    <property type="entry name" value="Endonuclease-III-like_CS2"/>
</dbReference>
<comment type="function">
    <text evidence="12">DNA repair enzyme that has both DNA N-glycosylase activity and AP-lyase activity. The DNA N-glycosylase activity releases various damaged pyrimidines from DNA by cleaving the N-glycosidic bond, leaving an AP (apurinic/apyrimidinic) site. The AP-lyase activity cleaves the phosphodiester bond 3' to the AP site by a beta-elimination, leaving a 3'-terminal unsaturated sugar and a product with a terminal 5'-phosphate.</text>
</comment>
<dbReference type="GO" id="GO:0046872">
    <property type="term" value="F:metal ion binding"/>
    <property type="evidence" value="ECO:0007669"/>
    <property type="project" value="UniProtKB-KW"/>
</dbReference>
<evidence type="ECO:0000256" key="4">
    <source>
        <dbReference type="ARBA" id="ARBA00022763"/>
    </source>
</evidence>
<dbReference type="Pfam" id="PF00730">
    <property type="entry name" value="HhH-GPD"/>
    <property type="match status" value="1"/>
</dbReference>
<evidence type="ECO:0000256" key="2">
    <source>
        <dbReference type="ARBA" id="ARBA00022485"/>
    </source>
</evidence>
<comment type="similarity">
    <text evidence="1 12">Belongs to the Nth/MutY family.</text>
</comment>
<dbReference type="STRING" id="520762.AN619_00930"/>
<evidence type="ECO:0000313" key="15">
    <source>
        <dbReference type="Proteomes" id="UP000070456"/>
    </source>
</evidence>
<dbReference type="InterPro" id="IPR003265">
    <property type="entry name" value="HhH-GPD_domain"/>
</dbReference>
<dbReference type="EC" id="4.2.99.18" evidence="12"/>
<evidence type="ECO:0000256" key="8">
    <source>
        <dbReference type="ARBA" id="ARBA00023125"/>
    </source>
</evidence>
<keyword evidence="3 12" id="KW-0479">Metal-binding</keyword>
<feature type="binding site" evidence="12">
    <location>
        <position position="202"/>
    </location>
    <ligand>
        <name>[4Fe-4S] cluster</name>
        <dbReference type="ChEBI" id="CHEBI:49883"/>
    </ligand>
</feature>
<dbReference type="InterPro" id="IPR011257">
    <property type="entry name" value="DNA_glycosylase"/>
</dbReference>
<dbReference type="SUPFAM" id="SSF48150">
    <property type="entry name" value="DNA-glycosylase"/>
    <property type="match status" value="1"/>
</dbReference>
<gene>
    <name evidence="12 14" type="primary">nth</name>
    <name evidence="14" type="ORF">AN619_00930</name>
</gene>
<proteinExistence type="inferred from homology"/>
<dbReference type="HAMAP" id="MF_00942">
    <property type="entry name" value="Nth"/>
    <property type="match status" value="1"/>
</dbReference>
<dbReference type="Pfam" id="PF10576">
    <property type="entry name" value="EndIII_4Fe-2S"/>
    <property type="match status" value="1"/>
</dbReference>
<keyword evidence="2 12" id="KW-0004">4Fe-4S</keyword>
<evidence type="ECO:0000256" key="12">
    <source>
        <dbReference type="HAMAP-Rule" id="MF_00942"/>
    </source>
</evidence>
<dbReference type="GO" id="GO:0051539">
    <property type="term" value="F:4 iron, 4 sulfur cluster binding"/>
    <property type="evidence" value="ECO:0007669"/>
    <property type="project" value="UniProtKB-UniRule"/>
</dbReference>
<dbReference type="EMBL" id="LOEE01000003">
    <property type="protein sequence ID" value="KXG78933.1"/>
    <property type="molecule type" value="Genomic_DNA"/>
</dbReference>
<evidence type="ECO:0000256" key="6">
    <source>
        <dbReference type="ARBA" id="ARBA00023004"/>
    </source>
</evidence>
<comment type="catalytic activity">
    <reaction evidence="12">
        <text>2'-deoxyribonucleotide-(2'-deoxyribose 5'-phosphate)-2'-deoxyribonucleotide-DNA = a 3'-end 2'-deoxyribonucleotide-(2,3-dehydro-2,3-deoxyribose 5'-phosphate)-DNA + a 5'-end 5'-phospho-2'-deoxyribonucleoside-DNA + H(+)</text>
        <dbReference type="Rhea" id="RHEA:66592"/>
        <dbReference type="Rhea" id="RHEA-COMP:13180"/>
        <dbReference type="Rhea" id="RHEA-COMP:16897"/>
        <dbReference type="Rhea" id="RHEA-COMP:17067"/>
        <dbReference type="ChEBI" id="CHEBI:15378"/>
        <dbReference type="ChEBI" id="CHEBI:136412"/>
        <dbReference type="ChEBI" id="CHEBI:157695"/>
        <dbReference type="ChEBI" id="CHEBI:167181"/>
        <dbReference type="EC" id="4.2.99.18"/>
    </reaction>
</comment>
<keyword evidence="5 12" id="KW-0378">Hydrolase</keyword>
<keyword evidence="14" id="KW-0255">Endonuclease</keyword>
<dbReference type="InterPro" id="IPR005759">
    <property type="entry name" value="Nth"/>
</dbReference>
<evidence type="ECO:0000256" key="7">
    <source>
        <dbReference type="ARBA" id="ARBA00023014"/>
    </source>
</evidence>
<name>A0A140LEF8_9FIRM</name>
<evidence type="ECO:0000256" key="10">
    <source>
        <dbReference type="ARBA" id="ARBA00023239"/>
    </source>
</evidence>
<protein>
    <recommendedName>
        <fullName evidence="12">Endonuclease III</fullName>
        <ecNumber evidence="12">4.2.99.18</ecNumber>
    </recommendedName>
    <alternativeName>
        <fullName evidence="12">DNA-(apurinic or apyrimidinic site) lyase</fullName>
    </alternativeName>
</protein>
<dbReference type="InterPro" id="IPR000445">
    <property type="entry name" value="HhH_motif"/>
</dbReference>
<keyword evidence="11 12" id="KW-0326">Glycosidase</keyword>
<dbReference type="NCBIfam" id="TIGR01083">
    <property type="entry name" value="nth"/>
    <property type="match status" value="1"/>
</dbReference>
<feature type="binding site" evidence="12">
    <location>
        <position position="205"/>
    </location>
    <ligand>
        <name>[4Fe-4S] cluster</name>
        <dbReference type="ChEBI" id="CHEBI:49883"/>
    </ligand>
</feature>
<dbReference type="GO" id="GO:0019104">
    <property type="term" value="F:DNA N-glycosylase activity"/>
    <property type="evidence" value="ECO:0007669"/>
    <property type="project" value="UniProtKB-UniRule"/>
</dbReference>
<dbReference type="InterPro" id="IPR004035">
    <property type="entry name" value="Endouclease-III_FeS-bd_BS"/>
</dbReference>
<dbReference type="PANTHER" id="PTHR10359:SF18">
    <property type="entry name" value="ENDONUCLEASE III"/>
    <property type="match status" value="1"/>
</dbReference>
<feature type="domain" description="HhH-GPD" evidence="13">
    <location>
        <begin position="46"/>
        <end position="193"/>
    </location>
</feature>
<dbReference type="SMART" id="SM00525">
    <property type="entry name" value="FES"/>
    <property type="match status" value="1"/>
</dbReference>
<keyword evidence="15" id="KW-1185">Reference proteome</keyword>